<evidence type="ECO:0000313" key="2">
    <source>
        <dbReference type="EMBL" id="GLQ29782.1"/>
    </source>
</evidence>
<feature type="signal peptide" evidence="1">
    <location>
        <begin position="1"/>
        <end position="20"/>
    </location>
</feature>
<reference evidence="2" key="1">
    <citation type="journal article" date="2014" name="Int. J. Syst. Evol. Microbiol.">
        <title>Complete genome sequence of Corynebacterium casei LMG S-19264T (=DSM 44701T), isolated from a smear-ripened cheese.</title>
        <authorList>
            <consortium name="US DOE Joint Genome Institute (JGI-PGF)"/>
            <person name="Walter F."/>
            <person name="Albersmeier A."/>
            <person name="Kalinowski J."/>
            <person name="Ruckert C."/>
        </authorList>
    </citation>
    <scope>NUCLEOTIDE SEQUENCE</scope>
    <source>
        <strain evidence="2">NBRC 110071</strain>
    </source>
</reference>
<protein>
    <recommendedName>
        <fullName evidence="4">DUF3187 family protein</fullName>
    </recommendedName>
</protein>
<evidence type="ECO:0000256" key="1">
    <source>
        <dbReference type="SAM" id="SignalP"/>
    </source>
</evidence>
<feature type="chain" id="PRO_5041364286" description="DUF3187 family protein" evidence="1">
    <location>
        <begin position="21"/>
        <end position="329"/>
    </location>
</feature>
<evidence type="ECO:0000313" key="3">
    <source>
        <dbReference type="Proteomes" id="UP001161389"/>
    </source>
</evidence>
<dbReference type="AlphaFoldDB" id="A0AA37S6G5"/>
<evidence type="ECO:0008006" key="4">
    <source>
        <dbReference type="Google" id="ProtNLM"/>
    </source>
</evidence>
<dbReference type="EMBL" id="BSNM01000002">
    <property type="protein sequence ID" value="GLQ29782.1"/>
    <property type="molecule type" value="Genomic_DNA"/>
</dbReference>
<gene>
    <name evidence="2" type="ORF">GCM10007876_02600</name>
</gene>
<dbReference type="Pfam" id="PF11383">
    <property type="entry name" value="DUF3187"/>
    <property type="match status" value="1"/>
</dbReference>
<reference evidence="2" key="2">
    <citation type="submission" date="2023-01" db="EMBL/GenBank/DDBJ databases">
        <title>Draft genome sequence of Litoribrevibacter albus strain NBRC 110071.</title>
        <authorList>
            <person name="Sun Q."/>
            <person name="Mori K."/>
        </authorList>
    </citation>
    <scope>NUCLEOTIDE SEQUENCE</scope>
    <source>
        <strain evidence="2">NBRC 110071</strain>
    </source>
</reference>
<dbReference type="RefSeq" id="WP_284377841.1">
    <property type="nucleotide sequence ID" value="NZ_BSNM01000002.1"/>
</dbReference>
<comment type="caution">
    <text evidence="2">The sequence shown here is derived from an EMBL/GenBank/DDBJ whole genome shotgun (WGS) entry which is preliminary data.</text>
</comment>
<keyword evidence="1" id="KW-0732">Signal</keyword>
<keyword evidence="3" id="KW-1185">Reference proteome</keyword>
<proteinExistence type="predicted"/>
<organism evidence="2 3">
    <name type="scientific">Litoribrevibacter albus</name>
    <dbReference type="NCBI Taxonomy" id="1473156"/>
    <lineage>
        <taxon>Bacteria</taxon>
        <taxon>Pseudomonadati</taxon>
        <taxon>Pseudomonadota</taxon>
        <taxon>Gammaproteobacteria</taxon>
        <taxon>Oceanospirillales</taxon>
        <taxon>Oceanospirillaceae</taxon>
        <taxon>Litoribrevibacter</taxon>
    </lineage>
</organism>
<dbReference type="InterPro" id="IPR021523">
    <property type="entry name" value="DUF3187"/>
</dbReference>
<dbReference type="Proteomes" id="UP001161389">
    <property type="component" value="Unassembled WGS sequence"/>
</dbReference>
<accession>A0AA37S6G5</accession>
<sequence length="329" mass="36714">MIRMRKIPYLVSLLSCTALASICQGADLNPINSRFSSPIEGLFNIPGMSEIQLLSSGQQKAGVKAEVVSNAVTMNDGAEIVRFDGETWRLTPTWSMGFDDGWQVSAELPLIRHSSGFLDNAIDKWHEIFNFREGSRDDFPRNELVYGYQNDNSVDYLITSSENGVGDLRLQLSKSFADELPFVLHFYLKAPTGDEDKLMGSGSWDLGTSLSYIKPQLFDIESLSLAAEVGQHYLGETDQVRNQKQHLTTLHAGLFWEAFSGFTLKSQLESHSKLAESSVEPAESEALQLTLGASITAMESQQWDIAFSEDVKTDSTADVTFFVEWSYRY</sequence>
<name>A0AA37S6G5_9GAMM</name>